<accession>B4VV76</accession>
<keyword evidence="1" id="KW-0812">Transmembrane</keyword>
<keyword evidence="4" id="KW-1185">Reference proteome</keyword>
<dbReference type="AlphaFoldDB" id="B4VV76"/>
<dbReference type="HOGENOM" id="CLU_010903_0_0_3"/>
<feature type="transmembrane region" description="Helical" evidence="1">
    <location>
        <begin position="768"/>
        <end position="789"/>
    </location>
</feature>
<evidence type="ECO:0000313" key="4">
    <source>
        <dbReference type="Proteomes" id="UP000003835"/>
    </source>
</evidence>
<dbReference type="Proteomes" id="UP000003835">
    <property type="component" value="Unassembled WGS sequence"/>
</dbReference>
<dbReference type="Pfam" id="PF05226">
    <property type="entry name" value="CHASE2"/>
    <property type="match status" value="1"/>
</dbReference>
<dbReference type="EMBL" id="DS989854">
    <property type="protein sequence ID" value="EDX74154.1"/>
    <property type="molecule type" value="Genomic_DNA"/>
</dbReference>
<dbReference type="InterPro" id="IPR024983">
    <property type="entry name" value="CHAT_dom"/>
</dbReference>
<organism evidence="3 4">
    <name type="scientific">Coleofasciculus chthonoplastes PCC 7420</name>
    <dbReference type="NCBI Taxonomy" id="118168"/>
    <lineage>
        <taxon>Bacteria</taxon>
        <taxon>Bacillati</taxon>
        <taxon>Cyanobacteriota</taxon>
        <taxon>Cyanophyceae</taxon>
        <taxon>Coleofasciculales</taxon>
        <taxon>Coleofasciculaceae</taxon>
        <taxon>Coleofasciculus</taxon>
    </lineage>
</organism>
<feature type="domain" description="CHASE2" evidence="2">
    <location>
        <begin position="414"/>
        <end position="731"/>
    </location>
</feature>
<feature type="transmembrane region" description="Helical" evidence="1">
    <location>
        <begin position="739"/>
        <end position="761"/>
    </location>
</feature>
<dbReference type="Pfam" id="PF12770">
    <property type="entry name" value="CHAT"/>
    <property type="match status" value="1"/>
</dbReference>
<protein>
    <recommendedName>
        <fullName evidence="2">CHASE2 domain-containing protein</fullName>
    </recommendedName>
</protein>
<dbReference type="InterPro" id="IPR007890">
    <property type="entry name" value="CHASE2"/>
</dbReference>
<gene>
    <name evidence="3" type="ORF">MC7420_4139</name>
</gene>
<dbReference type="eggNOG" id="COG4252">
    <property type="taxonomic scope" value="Bacteria"/>
</dbReference>
<dbReference type="SMART" id="SM01080">
    <property type="entry name" value="CHASE2"/>
    <property type="match status" value="1"/>
</dbReference>
<evidence type="ECO:0000259" key="2">
    <source>
        <dbReference type="SMART" id="SM01080"/>
    </source>
</evidence>
<dbReference type="STRING" id="118168.MC7420_4139"/>
<keyword evidence="1" id="KW-0472">Membrane</keyword>
<sequence length="792" mass="88294">MSKLAVLELRGDLNHQGFYVTLRIGQGDLASSITLDRTLPPSTLLSEHLTQWQQDYRRLSTPSRALKPSKIRVNGKIDPIEACTESAQRLEQQFQRWLRSDSFRDIDLQLRQALMPDELVQVLIRTANAEAQALPWHLWDFIEQYPKAEIALSSLGSSPCSAKRNSAASEPNQVNILAVLGDRTNIDVESDQQTLNELPGAKVEFLPEPTHQELHDKLYEKSWHILFFAGHSETQAQRQGILRLNSTTHLTIDQVRYGVQRAIANGLQLAIFNSCDGLGLAQALADLQLPHIIVMREVVPDCVAQQFLKYFLQEFSQGQSLHLAQREARQRLLGMEKVYPCASWLPVIFQPSAAKPLSWLDLIKPEDEGIFDQTVAVPTQKAQTFSLGVKLGTAFVCGALVSSVVVGIRALGWLQGWELKAFDHLIRVRPGQSIPDHRILVVAIGEEDIQYQRNQGMEMEGSLSDEALLALLQKISPHQPSFIGLDIIHDFPFSKQLQSHLKKQKLIAICQAKSFTSDLPGVKPPTPDFPVEQLGFNNVPLDRDGVIRRQFLGMPSDEYCPTQQSFGFRIAQNYLENSHGIKKEWITVSPHRNKRIQLGSQTFGRLEGHAGGYQLSQGDAGGYQVLVDYQAVRPKQVNLREILSGSLDSQLAGLVRDRIILIGVVNPNIDTHLTPYSKGLQAEAMPGVVVQAQMISQIISAALGERPLLSWWAEWAELLWIGSWAWVGAIVVVGGRSLYIQMVGVLISLILLWGVCLFLLVQGWWVPLVPSALALGITAVSVLGLYHLYSDE</sequence>
<dbReference type="OrthoDB" id="444941at2"/>
<reference evidence="3 4" key="1">
    <citation type="submission" date="2008-07" db="EMBL/GenBank/DDBJ databases">
        <authorList>
            <person name="Tandeau de Marsac N."/>
            <person name="Ferriera S."/>
            <person name="Johnson J."/>
            <person name="Kravitz S."/>
            <person name="Beeson K."/>
            <person name="Sutton G."/>
            <person name="Rogers Y.-H."/>
            <person name="Friedman R."/>
            <person name="Frazier M."/>
            <person name="Venter J.C."/>
        </authorList>
    </citation>
    <scope>NUCLEOTIDE SEQUENCE [LARGE SCALE GENOMIC DNA]</scope>
    <source>
        <strain evidence="3 4">PCC 7420</strain>
    </source>
</reference>
<feature type="transmembrane region" description="Helical" evidence="1">
    <location>
        <begin position="715"/>
        <end position="733"/>
    </location>
</feature>
<evidence type="ECO:0000256" key="1">
    <source>
        <dbReference type="SAM" id="Phobius"/>
    </source>
</evidence>
<evidence type="ECO:0000313" key="3">
    <source>
        <dbReference type="EMBL" id="EDX74154.1"/>
    </source>
</evidence>
<keyword evidence="1" id="KW-1133">Transmembrane helix</keyword>
<proteinExistence type="predicted"/>
<dbReference type="RefSeq" id="WP_006102459.1">
    <property type="nucleotide sequence ID" value="NZ_DS989854.1"/>
</dbReference>
<name>B4VV76_9CYAN</name>